<evidence type="ECO:0000256" key="13">
    <source>
        <dbReference type="RuleBase" id="RU361215"/>
    </source>
</evidence>
<name>A0A6J2KRU4_BOMMA</name>
<dbReference type="Pfam" id="PF18031">
    <property type="entry name" value="UCH_C"/>
    <property type="match status" value="1"/>
</dbReference>
<protein>
    <recommendedName>
        <fullName evidence="9 13">Ubiquitin carboxyl-terminal hydrolase</fullName>
        <ecNumber evidence="9 13">3.4.19.12</ecNumber>
    </recommendedName>
</protein>
<dbReference type="InterPro" id="IPR038765">
    <property type="entry name" value="Papain-like_cys_pep_sf"/>
</dbReference>
<dbReference type="InterPro" id="IPR036959">
    <property type="entry name" value="Peptidase_C12_UCH_sf"/>
</dbReference>
<evidence type="ECO:0000256" key="1">
    <source>
        <dbReference type="ARBA" id="ARBA00000707"/>
    </source>
</evidence>
<dbReference type="Gene3D" id="3.40.532.10">
    <property type="entry name" value="Peptidase C12, ubiquitin carboxyl-terminal hydrolase"/>
    <property type="match status" value="1"/>
</dbReference>
<keyword evidence="15" id="KW-1185">Reference proteome</keyword>
<dbReference type="InterPro" id="IPR001578">
    <property type="entry name" value="Peptidase_C12_UCH"/>
</dbReference>
<evidence type="ECO:0000256" key="5">
    <source>
        <dbReference type="ARBA" id="ARBA00022801"/>
    </source>
</evidence>
<keyword evidence="5 9" id="KW-0378">Hydrolase</keyword>
<feature type="active site" description="Nucleophile" evidence="10 12">
    <location>
        <position position="109"/>
    </location>
</feature>
<comment type="subunit">
    <text evidence="8">Catalytic component of the polycomb repressive deubiquitinase (PR-DUB) complex, at least composed of caly/calypso, Asx and sba (MBD5/6 homolog). The PR-DUB complex associates with nucleosomes to mediate deubiquitination of histone H2AK118ub1 substrates; the association requires the positively charged C-terminal tail of caly, probably due to direct binding of DNA. Interacts (via ULD domain) with Asx (via DEUBAD domain); the interaction produces a stable heterodimer with a composite binding site for ubiquitin. Homodimerizes (via coiled-coil hinge-region between the UCH and ULD domains) to mediate assembly of 2 copies of the caly-Asx heterodimer into a bisymmetric tetramer; dimerization enhances PR-DUB association with nucleosomes.</text>
</comment>
<feature type="site" description="Important for enzyme activity" evidence="11 12">
    <location>
        <position position="200"/>
    </location>
</feature>
<dbReference type="RefSeq" id="XP_028042879.1">
    <property type="nucleotide sequence ID" value="XM_028187078.1"/>
</dbReference>
<dbReference type="SUPFAM" id="SSF54001">
    <property type="entry name" value="Cysteine proteinases"/>
    <property type="match status" value="1"/>
</dbReference>
<dbReference type="CTD" id="39102"/>
<evidence type="ECO:0000256" key="2">
    <source>
        <dbReference type="ARBA" id="ARBA00009326"/>
    </source>
</evidence>
<dbReference type="PROSITE" id="PS52049">
    <property type="entry name" value="ULD"/>
    <property type="match status" value="1"/>
</dbReference>
<keyword evidence="6 9" id="KW-0788">Thiol protease</keyword>
<evidence type="ECO:0000256" key="8">
    <source>
        <dbReference type="ARBA" id="ARBA00049710"/>
    </source>
</evidence>
<dbReference type="PANTHER" id="PTHR10589:SF16">
    <property type="entry name" value="UBIQUITIN CARBOXYL-TERMINAL HYDROLASE ISOZYME L5"/>
    <property type="match status" value="1"/>
</dbReference>
<sequence>MDNFCFQKPYSVSAAPKAKAPKMDSAGDWCLLESDPGVFTQLIHKFGAKGVQVEELWTIEDSMFENLRPVHGLIFLFKYVNYEEPAGPIVSDDRLDKIFFAKQVINNACATQAVISLLLNCKHPDLELGPELTKLKEFSMTFDSRMRGLSLSNSQTIRSAHNSMAQQPLFEVDPKMPAKDEDAYHFIGYMPIDGRLYELDGLQEGPIDHGAVAPEQDWLDVVRPIIMRRINVYTEGEIHFNLMALVSDRKMIYQRQLDTLLNETQLLGMETDALDTEIARLRMLIDYEEIKMAKYKQELVRRRHNYMPFIINLLQILAKEKKLMPLLEKAKERATKRSHKKMKV</sequence>
<comment type="similarity">
    <text evidence="2 9 12 13">Belongs to the peptidase C12 family.</text>
</comment>
<dbReference type="CDD" id="cd09617">
    <property type="entry name" value="Peptidase_C12_UCH37_BAP1"/>
    <property type="match status" value="1"/>
</dbReference>
<dbReference type="PIRSF" id="PIRSF038120">
    <property type="entry name" value="Ubiquitinyl_hydrolase_UCH37"/>
    <property type="match status" value="1"/>
</dbReference>
<evidence type="ECO:0000256" key="10">
    <source>
        <dbReference type="PIRSR" id="PIRSR038120-1"/>
    </source>
</evidence>
<dbReference type="KEGG" id="bman:114252554"/>
<feature type="domain" description="UCH catalytic" evidence="14">
    <location>
        <begin position="28"/>
        <end position="247"/>
    </location>
</feature>
<dbReference type="GO" id="GO:0004843">
    <property type="term" value="F:cysteine-type deubiquitinase activity"/>
    <property type="evidence" value="ECO:0007669"/>
    <property type="project" value="UniProtKB-UniRule"/>
</dbReference>
<reference evidence="16" key="1">
    <citation type="submission" date="2025-08" db="UniProtKB">
        <authorList>
            <consortium name="RefSeq"/>
        </authorList>
    </citation>
    <scope>IDENTIFICATION</scope>
    <source>
        <tissue evidence="16">Silk gland</tissue>
    </source>
</reference>
<evidence type="ECO:0000256" key="11">
    <source>
        <dbReference type="PIRSR" id="PIRSR038120-2"/>
    </source>
</evidence>
<organism evidence="15 16">
    <name type="scientific">Bombyx mandarina</name>
    <name type="common">Wild silk moth</name>
    <name type="synonym">Wild silkworm</name>
    <dbReference type="NCBI Taxonomy" id="7092"/>
    <lineage>
        <taxon>Eukaryota</taxon>
        <taxon>Metazoa</taxon>
        <taxon>Ecdysozoa</taxon>
        <taxon>Arthropoda</taxon>
        <taxon>Hexapoda</taxon>
        <taxon>Insecta</taxon>
        <taxon>Pterygota</taxon>
        <taxon>Neoptera</taxon>
        <taxon>Endopterygota</taxon>
        <taxon>Lepidoptera</taxon>
        <taxon>Glossata</taxon>
        <taxon>Ditrysia</taxon>
        <taxon>Bombycoidea</taxon>
        <taxon>Bombycidae</taxon>
        <taxon>Bombycinae</taxon>
        <taxon>Bombyx</taxon>
    </lineage>
</organism>
<comment type="catalytic activity">
    <reaction evidence="1 9 12 13">
        <text>Thiol-dependent hydrolysis of ester, thioester, amide, peptide and isopeptide bonds formed by the C-terminal Gly of ubiquitin (a 76-residue protein attached to proteins as an intracellular targeting signal).</text>
        <dbReference type="EC" id="3.4.19.12"/>
    </reaction>
</comment>
<accession>A0A6J2KRU4</accession>
<evidence type="ECO:0000256" key="9">
    <source>
        <dbReference type="PIRNR" id="PIRNR038120"/>
    </source>
</evidence>
<evidence type="ECO:0000259" key="14">
    <source>
        <dbReference type="PROSITE" id="PS52048"/>
    </source>
</evidence>
<dbReference type="FunFam" id="3.40.532.10:FF:000009">
    <property type="entry name" value="Ubiquitin carboxyl-terminal hydrolase"/>
    <property type="match status" value="1"/>
</dbReference>
<keyword evidence="3 9" id="KW-0645">Protease</keyword>
<dbReference type="GO" id="GO:0016579">
    <property type="term" value="P:protein deubiquitination"/>
    <property type="evidence" value="ECO:0007669"/>
    <property type="project" value="InterPro"/>
</dbReference>
<dbReference type="Gene3D" id="1.20.58.860">
    <property type="match status" value="1"/>
</dbReference>
<feature type="site" description="Transition state stabilizer" evidence="12">
    <location>
        <position position="103"/>
    </location>
</feature>
<dbReference type="InterPro" id="IPR041507">
    <property type="entry name" value="UCH_C"/>
</dbReference>
<dbReference type="PANTHER" id="PTHR10589">
    <property type="entry name" value="UBIQUITIN CARBOXYL-TERMINAL HYDROLASE"/>
    <property type="match status" value="1"/>
</dbReference>
<dbReference type="Proteomes" id="UP000504629">
    <property type="component" value="Unplaced"/>
</dbReference>
<dbReference type="EC" id="3.4.19.12" evidence="9 13"/>
<dbReference type="GO" id="GO:0005737">
    <property type="term" value="C:cytoplasm"/>
    <property type="evidence" value="ECO:0007669"/>
    <property type="project" value="TreeGrafter"/>
</dbReference>
<dbReference type="Pfam" id="PF01088">
    <property type="entry name" value="Peptidase_C12"/>
    <property type="match status" value="1"/>
</dbReference>
<keyword evidence="4 9" id="KW-0833">Ubl conjugation pathway</keyword>
<dbReference type="PRINTS" id="PR00707">
    <property type="entry name" value="UBCTHYDRLASE"/>
</dbReference>
<proteinExistence type="inferred from homology"/>
<dbReference type="InterPro" id="IPR017390">
    <property type="entry name" value="Ubiquitinyl_hydrolase_UCH37"/>
</dbReference>
<comment type="function">
    <text evidence="7">Catalytic component of the polycomb repressive deubiquitinase (PR-DUB) complex, a complex that specifically mediates deubiquitination of histone H2A monoubiquitinated at 'Lys-119' (H2AK118ub1). Mediates bisymmetric organization of the PR-DUB complex and is involved in association with nucleosomes to mediate deubiquitination. Does not deubiquitinate monoubiquitinated histone H2B. Required to maintain the transcriptionally repressive state of homeotic genes throughout development. The PR-DUB complex has weak or no activity toward 'Lys-48'- and 'Lys-63'-linked polyubiquitin chains. Polycomb group (PcG) protein.</text>
</comment>
<evidence type="ECO:0000256" key="4">
    <source>
        <dbReference type="ARBA" id="ARBA00022786"/>
    </source>
</evidence>
<evidence type="ECO:0000256" key="7">
    <source>
        <dbReference type="ARBA" id="ARBA00046227"/>
    </source>
</evidence>
<evidence type="ECO:0000256" key="3">
    <source>
        <dbReference type="ARBA" id="ARBA00022670"/>
    </source>
</evidence>
<dbReference type="OrthoDB" id="1924260at2759"/>
<evidence type="ECO:0000256" key="12">
    <source>
        <dbReference type="PROSITE-ProRule" id="PRU01393"/>
    </source>
</evidence>
<evidence type="ECO:0000256" key="6">
    <source>
        <dbReference type="ARBA" id="ARBA00022807"/>
    </source>
</evidence>
<dbReference type="AlphaFoldDB" id="A0A6J2KRU4"/>
<dbReference type="GO" id="GO:0006511">
    <property type="term" value="P:ubiquitin-dependent protein catabolic process"/>
    <property type="evidence" value="ECO:0007669"/>
    <property type="project" value="UniProtKB-UniRule"/>
</dbReference>
<evidence type="ECO:0000313" key="15">
    <source>
        <dbReference type="Proteomes" id="UP000504629"/>
    </source>
</evidence>
<gene>
    <name evidence="16" type="primary">LOC114252554</name>
</gene>
<dbReference type="PROSITE" id="PS52048">
    <property type="entry name" value="UCH_DOMAIN"/>
    <property type="match status" value="1"/>
</dbReference>
<dbReference type="GeneID" id="114252554"/>
<feature type="active site" description="Proton donor" evidence="10 12">
    <location>
        <position position="185"/>
    </location>
</feature>
<evidence type="ECO:0000313" key="16">
    <source>
        <dbReference type="RefSeq" id="XP_028042879.1"/>
    </source>
</evidence>